<keyword evidence="1" id="KW-0472">Membrane</keyword>
<name>A0A380BXX6_9GAMM</name>
<dbReference type="RefSeq" id="WP_115407288.1">
    <property type="nucleotide sequence ID" value="NZ_UGYV01000004.1"/>
</dbReference>
<protein>
    <submittedName>
        <fullName evidence="2">Conjugal transfer protein TrbI</fullName>
    </submittedName>
</protein>
<sequence length="123" mass="13796">MEKTIIQSILWLVTLGVMITLWVTREPSVVEYDINETVASFHQSIGQSELSDEQREKEITRFTQTLDDVVQQYAIDNHVLVLVSPAVVSGAVNVTQEIQQSLLQTLQAQNKANRAQSSEVTPK</sequence>
<reference evidence="2 3" key="1">
    <citation type="submission" date="2018-06" db="EMBL/GenBank/DDBJ databases">
        <authorList>
            <consortium name="Pathogen Informatics"/>
            <person name="Doyle S."/>
        </authorList>
    </citation>
    <scope>NUCLEOTIDE SEQUENCE [LARGE SCALE GENOMIC DNA]</scope>
    <source>
        <strain evidence="2 3">NCTC10736</strain>
    </source>
</reference>
<gene>
    <name evidence="2" type="ORF">NCTC10736_03981</name>
</gene>
<feature type="transmembrane region" description="Helical" evidence="1">
    <location>
        <begin position="6"/>
        <end position="24"/>
    </location>
</feature>
<organism evidence="2 3">
    <name type="scientific">Shewanella morhuae</name>
    <dbReference type="NCBI Taxonomy" id="365591"/>
    <lineage>
        <taxon>Bacteria</taxon>
        <taxon>Pseudomonadati</taxon>
        <taxon>Pseudomonadota</taxon>
        <taxon>Gammaproteobacteria</taxon>
        <taxon>Alteromonadales</taxon>
        <taxon>Shewanellaceae</taxon>
        <taxon>Shewanella</taxon>
    </lineage>
</organism>
<dbReference type="Pfam" id="PF09677">
    <property type="entry name" value="TrbI_Ftype"/>
    <property type="match status" value="1"/>
</dbReference>
<dbReference type="InterPro" id="IPR014115">
    <property type="entry name" value="TrbI_Ftype"/>
</dbReference>
<evidence type="ECO:0000313" key="2">
    <source>
        <dbReference type="EMBL" id="SUJ09040.1"/>
    </source>
</evidence>
<keyword evidence="1" id="KW-0812">Transmembrane</keyword>
<dbReference type="Proteomes" id="UP000255061">
    <property type="component" value="Unassembled WGS sequence"/>
</dbReference>
<dbReference type="AlphaFoldDB" id="A0A380BXX6"/>
<evidence type="ECO:0000313" key="3">
    <source>
        <dbReference type="Proteomes" id="UP000255061"/>
    </source>
</evidence>
<proteinExistence type="predicted"/>
<dbReference type="EMBL" id="UGYV01000004">
    <property type="protein sequence ID" value="SUJ09040.1"/>
    <property type="molecule type" value="Genomic_DNA"/>
</dbReference>
<keyword evidence="1" id="KW-1133">Transmembrane helix</keyword>
<evidence type="ECO:0000256" key="1">
    <source>
        <dbReference type="SAM" id="Phobius"/>
    </source>
</evidence>
<accession>A0A380BXX6</accession>